<gene>
    <name evidence="2" type="ORF">HMPREF9302_04065</name>
</gene>
<keyword evidence="1" id="KW-1133">Transmembrane helix</keyword>
<dbReference type="GO" id="GO:0016020">
    <property type="term" value="C:membrane"/>
    <property type="evidence" value="ECO:0007669"/>
    <property type="project" value="UniProtKB-SubCell"/>
</dbReference>
<feature type="transmembrane region" description="Helical" evidence="1">
    <location>
        <begin position="92"/>
        <end position="111"/>
    </location>
</feature>
<accession>A0A096AZG8</accession>
<evidence type="ECO:0008006" key="4">
    <source>
        <dbReference type="Google" id="ProtNLM"/>
    </source>
</evidence>
<keyword evidence="3" id="KW-1185">Reference proteome</keyword>
<reference evidence="2 3" key="1">
    <citation type="submission" date="2014-07" db="EMBL/GenBank/DDBJ databases">
        <authorList>
            <person name="McCorrison J."/>
            <person name="Sanka R."/>
            <person name="Torralba M."/>
            <person name="Gillis M."/>
            <person name="Haft D.H."/>
            <person name="Methe B."/>
            <person name="Sutton G."/>
            <person name="Nelson K.E."/>
        </authorList>
    </citation>
    <scope>NUCLEOTIDE SEQUENCE [LARGE SCALE GENOMIC DNA]</scope>
    <source>
        <strain evidence="2 3">DNF00058</strain>
    </source>
</reference>
<dbReference type="Proteomes" id="UP000029614">
    <property type="component" value="Unassembled WGS sequence"/>
</dbReference>
<evidence type="ECO:0000256" key="1">
    <source>
        <dbReference type="SAM" id="Phobius"/>
    </source>
</evidence>
<organism evidence="2 3">
    <name type="scientific">Prevotella amnii DNF00058</name>
    <dbReference type="NCBI Taxonomy" id="1401066"/>
    <lineage>
        <taxon>Bacteria</taxon>
        <taxon>Pseudomonadati</taxon>
        <taxon>Bacteroidota</taxon>
        <taxon>Bacteroidia</taxon>
        <taxon>Bacteroidales</taxon>
        <taxon>Prevotellaceae</taxon>
        <taxon>Prevotella</taxon>
    </lineage>
</organism>
<sequence length="163" mass="18671">MLELEISHHFLHSMGVHLGICGMLWAVIVLAILVDLWDRIYTNKKLGKKVSSHKMRITIDKFTEYWRFMLIAFTIDTVLFIGFYLYHIPLLPYASMALCIVLLIIEIKSLYEHAKERKSELVQLNDLMQIVINATTSADAKDAIKSVSEFITKSRGAVQDNGQ</sequence>
<dbReference type="AlphaFoldDB" id="A0A096AZG8"/>
<evidence type="ECO:0000313" key="2">
    <source>
        <dbReference type="EMBL" id="KGF52453.1"/>
    </source>
</evidence>
<protein>
    <recommendedName>
        <fullName evidence="4">Holin</fullName>
    </recommendedName>
</protein>
<comment type="caution">
    <text evidence="2">The sequence shown here is derived from an EMBL/GenBank/DDBJ whole genome shotgun (WGS) entry which is preliminary data.</text>
</comment>
<feature type="transmembrane region" description="Helical" evidence="1">
    <location>
        <begin position="16"/>
        <end position="37"/>
    </location>
</feature>
<evidence type="ECO:0000313" key="3">
    <source>
        <dbReference type="Proteomes" id="UP000029614"/>
    </source>
</evidence>
<dbReference type="RefSeq" id="WP_036854917.1">
    <property type="nucleotide sequence ID" value="NZ_JRNU01000012.1"/>
</dbReference>
<dbReference type="EMBL" id="JRNU01000012">
    <property type="protein sequence ID" value="KGF52453.1"/>
    <property type="molecule type" value="Genomic_DNA"/>
</dbReference>
<name>A0A096AZG8_9BACT</name>
<feature type="transmembrane region" description="Helical" evidence="1">
    <location>
        <begin position="65"/>
        <end position="86"/>
    </location>
</feature>
<proteinExistence type="predicted"/>
<keyword evidence="1" id="KW-0472">Membrane</keyword>
<dbReference type="OrthoDB" id="1082805at2"/>
<keyword evidence="1" id="KW-0812">Transmembrane</keyword>